<organism evidence="2 4">
    <name type="scientific">Pseudomonas tohonis</name>
    <dbReference type="NCBI Taxonomy" id="2725477"/>
    <lineage>
        <taxon>Bacteria</taxon>
        <taxon>Pseudomonadati</taxon>
        <taxon>Pseudomonadota</taxon>
        <taxon>Gammaproteobacteria</taxon>
        <taxon>Pseudomonadales</taxon>
        <taxon>Pseudomonadaceae</taxon>
        <taxon>Pseudomonas</taxon>
    </lineage>
</organism>
<reference evidence="2 4" key="1">
    <citation type="submission" date="2020-05" db="EMBL/GenBank/DDBJ databases">
        <title>Characterization of novel class B3 metallo-beta-lactamase from novel Pseudomonas species.</title>
        <authorList>
            <person name="Yamada K."/>
            <person name="Aoki K."/>
            <person name="Ishii Y."/>
        </authorList>
    </citation>
    <scope>NUCLEOTIDE SEQUENCE [LARGE SCALE GENOMIC DNA]</scope>
    <source>
        <strain evidence="2 4">TUM18999</strain>
        <strain evidence="3 5">TUM20286</strain>
    </source>
</reference>
<feature type="domain" description="PhoD-like phosphatase" evidence="1">
    <location>
        <begin position="352"/>
        <end position="443"/>
    </location>
</feature>
<name>A0A6J4E5T3_9PSED</name>
<dbReference type="AlphaFoldDB" id="A0A6J4E5T3"/>
<dbReference type="InterPro" id="IPR043904">
    <property type="entry name" value="PhoD_2-like"/>
</dbReference>
<dbReference type="GO" id="GO:0016020">
    <property type="term" value="C:membrane"/>
    <property type="evidence" value="ECO:0007669"/>
    <property type="project" value="TreeGrafter"/>
</dbReference>
<evidence type="ECO:0000313" key="5">
    <source>
        <dbReference type="Proteomes" id="UP001054892"/>
    </source>
</evidence>
<evidence type="ECO:0000259" key="1">
    <source>
        <dbReference type="Pfam" id="PF19050"/>
    </source>
</evidence>
<dbReference type="InterPro" id="IPR018946">
    <property type="entry name" value="PhoD-like_MPP"/>
</dbReference>
<sequence length="523" mass="59043">MYELPFGPILSFRGINDRKYLVSALLLRALGNEEPKYACGKCKASSSLIAQVPLSSPTMDVWRLDIEVLQEEVELCVEYIFDGISGCFYVPPSGQAPRIAYASCSGVSDAKYVSLGAQYAERWSNLAESHNRSKYHLLILGGDQIYSDEMLKTKGTPLNDWYEKFSWSRDDEKWTADMEAQADNFFARVYPRYWSRPEILQVLRLVPTLMMWDDHDIMDGWGSYPQKLHESPVHQSLFSIAERYFRIYQQQIGPKEKRPGAITEAGYSFAFSDLGNLAIVVPDLRSERAPDIKAGNKIKPTQVMSQESIKQMFDWIRSLTTKRHAHLLFVSSVPVSFVSLALLENLVGWIPGEIGPEDDFRDHWRHAPHKDERKQIINGLLDFSTESSCKATIVSGDVHVAAASIIRSTNPKHGNRGAEVIYQLISTGIVHPPLDPFAISCLEAITSNSEKIDAGLVAEMLPIAHSGKCLIASRNWLSIEPDDKEDLRARLWVSWHVEGYPHPIKKLIDPVRPERPQSNQGDN</sequence>
<dbReference type="Proteomes" id="UP000509383">
    <property type="component" value="Chromosome"/>
</dbReference>
<dbReference type="Proteomes" id="UP001054892">
    <property type="component" value="Unassembled WGS sequence"/>
</dbReference>
<evidence type="ECO:0000313" key="4">
    <source>
        <dbReference type="Proteomes" id="UP000509383"/>
    </source>
</evidence>
<dbReference type="InterPro" id="IPR029052">
    <property type="entry name" value="Metallo-depent_PP-like"/>
</dbReference>
<keyword evidence="5" id="KW-1185">Reference proteome</keyword>
<dbReference type="KEGG" id="ptw:TUM18999_25150"/>
<dbReference type="CDD" id="cd07389">
    <property type="entry name" value="MPP_PhoD"/>
    <property type="match status" value="1"/>
</dbReference>
<dbReference type="EMBL" id="AP023189">
    <property type="protein sequence ID" value="BCG24324.1"/>
    <property type="molecule type" value="Genomic_DNA"/>
</dbReference>
<dbReference type="PANTHER" id="PTHR46689">
    <property type="entry name" value="MEMBRANE PROTEIN, PUTATIVE-RELATED"/>
    <property type="match status" value="1"/>
</dbReference>
<evidence type="ECO:0000313" key="2">
    <source>
        <dbReference type="EMBL" id="BCG24324.1"/>
    </source>
</evidence>
<dbReference type="SUPFAM" id="SSF56300">
    <property type="entry name" value="Metallo-dependent phosphatases"/>
    <property type="match status" value="1"/>
</dbReference>
<feature type="domain" description="PhoD-like phosphatase" evidence="1">
    <location>
        <begin position="122"/>
        <end position="347"/>
    </location>
</feature>
<accession>A0A6J4E5T3</accession>
<gene>
    <name evidence="2" type="ORF">TUM18999_25150</name>
    <name evidence="3" type="ORF">TUM20286_61800</name>
</gene>
<dbReference type="InterPro" id="IPR038607">
    <property type="entry name" value="PhoD-like_sf"/>
</dbReference>
<protein>
    <submittedName>
        <fullName evidence="2">Metallophosphatase</fullName>
    </submittedName>
</protein>
<dbReference type="RefSeq" id="WP_173174466.1">
    <property type="nucleotide sequence ID" value="NZ_AP023189.1"/>
</dbReference>
<dbReference type="Gene3D" id="3.60.21.70">
    <property type="entry name" value="PhoD-like phosphatase"/>
    <property type="match status" value="1"/>
</dbReference>
<dbReference type="EMBL" id="BQKM01000035">
    <property type="protein sequence ID" value="GJN56428.1"/>
    <property type="molecule type" value="Genomic_DNA"/>
</dbReference>
<evidence type="ECO:0000313" key="3">
    <source>
        <dbReference type="EMBL" id="GJN56428.1"/>
    </source>
</evidence>
<dbReference type="PANTHER" id="PTHR46689:SF1">
    <property type="entry name" value="PHOD-LIKE PHOSPHATASE DOMAIN-CONTAINING PROTEIN"/>
    <property type="match status" value="1"/>
</dbReference>
<proteinExistence type="predicted"/>
<dbReference type="Pfam" id="PF19050">
    <property type="entry name" value="PhoD_2"/>
    <property type="match status" value="2"/>
</dbReference>